<organism evidence="2 3">
    <name type="scientific">Phytophthora cactorum</name>
    <dbReference type="NCBI Taxonomy" id="29920"/>
    <lineage>
        <taxon>Eukaryota</taxon>
        <taxon>Sar</taxon>
        <taxon>Stramenopiles</taxon>
        <taxon>Oomycota</taxon>
        <taxon>Peronosporomycetes</taxon>
        <taxon>Peronosporales</taxon>
        <taxon>Peronosporaceae</taxon>
        <taxon>Phytophthora</taxon>
    </lineage>
</organism>
<dbReference type="VEuPathDB" id="FungiDB:PC110_g22437"/>
<evidence type="ECO:0000256" key="1">
    <source>
        <dbReference type="SAM" id="MobiDB-lite"/>
    </source>
</evidence>
<evidence type="ECO:0000313" key="2">
    <source>
        <dbReference type="EMBL" id="RAW21121.1"/>
    </source>
</evidence>
<accession>A0A329R9H6</accession>
<feature type="compositionally biased region" description="Basic residues" evidence="1">
    <location>
        <begin position="63"/>
        <end position="80"/>
    </location>
</feature>
<feature type="region of interest" description="Disordered" evidence="1">
    <location>
        <begin position="40"/>
        <end position="93"/>
    </location>
</feature>
<sequence length="218" mass="24940">MSLKRKKKEDPGNLDTWDIVTDSHELGDFYSTDFDIVAETQDPDDEESLSRGLSVLTVADAPKRKKTRTKKVTPKNKKTQMRTDKPQRQKSSDTILEKAFKKEKSYCSVVYRLDSICSDSLLCEEIGRSAHAMKQIQMEAWHLMVVNAGVMIREHFRKRLKLYVDITFGGLDSTLTKKQKREKADLVKAIMRACYSVDETGIAEALQMRDVLTPDDTE</sequence>
<feature type="compositionally biased region" description="Basic and acidic residues" evidence="1">
    <location>
        <begin position="81"/>
        <end position="93"/>
    </location>
</feature>
<gene>
    <name evidence="2" type="ORF">PC110_g22437</name>
</gene>
<dbReference type="OrthoDB" id="125056at2759"/>
<comment type="caution">
    <text evidence="2">The sequence shown here is derived from an EMBL/GenBank/DDBJ whole genome shotgun (WGS) entry which is preliminary data.</text>
</comment>
<keyword evidence="3" id="KW-1185">Reference proteome</keyword>
<protein>
    <submittedName>
        <fullName evidence="2">Uncharacterized protein</fullName>
    </submittedName>
</protein>
<evidence type="ECO:0000313" key="3">
    <source>
        <dbReference type="Proteomes" id="UP000251314"/>
    </source>
</evidence>
<proteinExistence type="predicted"/>
<dbReference type="EMBL" id="MJFZ01002035">
    <property type="protein sequence ID" value="RAW21121.1"/>
    <property type="molecule type" value="Genomic_DNA"/>
</dbReference>
<dbReference type="AlphaFoldDB" id="A0A329R9H6"/>
<reference evidence="2 3" key="1">
    <citation type="submission" date="2018-01" db="EMBL/GenBank/DDBJ databases">
        <title>Draft genome of the strawberry crown rot pathogen Phytophthora cactorum.</title>
        <authorList>
            <person name="Armitage A.D."/>
            <person name="Lysoe E."/>
            <person name="Nellist C.F."/>
            <person name="Harrison R.J."/>
            <person name="Brurberg M.B."/>
        </authorList>
    </citation>
    <scope>NUCLEOTIDE SEQUENCE [LARGE SCALE GENOMIC DNA]</scope>
    <source>
        <strain evidence="2 3">10300</strain>
    </source>
</reference>
<name>A0A329R9H6_9STRA</name>
<dbReference type="Proteomes" id="UP000251314">
    <property type="component" value="Unassembled WGS sequence"/>
</dbReference>